<dbReference type="PANTHER" id="PTHR31415:SF179">
    <property type="entry name" value="LATE EMBRYOGENESIS ABUNDANT PROTEIN, LEA_2 SUBGROUP"/>
    <property type="match status" value="1"/>
</dbReference>
<feature type="transmembrane region" description="Helical" evidence="6">
    <location>
        <begin position="49"/>
        <end position="75"/>
    </location>
</feature>
<dbReference type="EMBL" id="MNCJ02000326">
    <property type="protein sequence ID" value="KAF5783735.1"/>
    <property type="molecule type" value="Genomic_DNA"/>
</dbReference>
<evidence type="ECO:0000256" key="5">
    <source>
        <dbReference type="SAM" id="MobiDB-lite"/>
    </source>
</evidence>
<protein>
    <submittedName>
        <fullName evidence="8">Late embryogenesis abundant protein, LEA_2 subgroup</fullName>
    </submittedName>
    <submittedName>
        <fullName evidence="9">Putative late embryogenesis abundant protein, LEA-14</fullName>
    </submittedName>
</protein>
<keyword evidence="10" id="KW-1185">Reference proteome</keyword>
<dbReference type="EMBL" id="CM007896">
    <property type="protein sequence ID" value="OTG21277.1"/>
    <property type="molecule type" value="Genomic_DNA"/>
</dbReference>
<reference evidence="8 10" key="1">
    <citation type="journal article" date="2017" name="Nature">
        <title>The sunflower genome provides insights into oil metabolism, flowering and Asterid evolution.</title>
        <authorList>
            <person name="Badouin H."/>
            <person name="Gouzy J."/>
            <person name="Grassa C.J."/>
            <person name="Murat F."/>
            <person name="Staton S.E."/>
            <person name="Cottret L."/>
            <person name="Lelandais-Briere C."/>
            <person name="Owens G.L."/>
            <person name="Carrere S."/>
            <person name="Mayjonade B."/>
            <person name="Legrand L."/>
            <person name="Gill N."/>
            <person name="Kane N.C."/>
            <person name="Bowers J.E."/>
            <person name="Hubner S."/>
            <person name="Bellec A."/>
            <person name="Berard A."/>
            <person name="Berges H."/>
            <person name="Blanchet N."/>
            <person name="Boniface M.C."/>
            <person name="Brunel D."/>
            <person name="Catrice O."/>
            <person name="Chaidir N."/>
            <person name="Claudel C."/>
            <person name="Donnadieu C."/>
            <person name="Faraut T."/>
            <person name="Fievet G."/>
            <person name="Helmstetter N."/>
            <person name="King M."/>
            <person name="Knapp S.J."/>
            <person name="Lai Z."/>
            <person name="Le Paslier M.C."/>
            <person name="Lippi Y."/>
            <person name="Lorenzon L."/>
            <person name="Mandel J.R."/>
            <person name="Marage G."/>
            <person name="Marchand G."/>
            <person name="Marquand E."/>
            <person name="Bret-Mestries E."/>
            <person name="Morien E."/>
            <person name="Nambeesan S."/>
            <person name="Nguyen T."/>
            <person name="Pegot-Espagnet P."/>
            <person name="Pouilly N."/>
            <person name="Raftis F."/>
            <person name="Sallet E."/>
            <person name="Schiex T."/>
            <person name="Thomas J."/>
            <person name="Vandecasteele C."/>
            <person name="Vares D."/>
            <person name="Vear F."/>
            <person name="Vautrin S."/>
            <person name="Crespi M."/>
            <person name="Mangin B."/>
            <person name="Burke J.M."/>
            <person name="Salse J."/>
            <person name="Munos S."/>
            <person name="Vincourt P."/>
            <person name="Rieseberg L.H."/>
            <person name="Langlade N.B."/>
        </authorList>
    </citation>
    <scope>NUCLEOTIDE SEQUENCE [LARGE SCALE GENOMIC DNA]</scope>
    <source>
        <strain evidence="10">cv. SF193</strain>
        <tissue evidence="8">Leaves</tissue>
    </source>
</reference>
<dbReference type="InParanoid" id="A0A251UD48"/>
<evidence type="ECO:0000256" key="6">
    <source>
        <dbReference type="SAM" id="Phobius"/>
    </source>
</evidence>
<dbReference type="OMA" id="RYHSIAA"/>
<dbReference type="FunCoup" id="A0A251UD48">
    <property type="interactions" value="259"/>
</dbReference>
<dbReference type="InterPro" id="IPR004864">
    <property type="entry name" value="LEA_2"/>
</dbReference>
<evidence type="ECO:0000256" key="3">
    <source>
        <dbReference type="ARBA" id="ARBA00022989"/>
    </source>
</evidence>
<keyword evidence="4 6" id="KW-0472">Membrane</keyword>
<sequence length="241" mass="27481">MSSRPAQPHLNGAFYGPPVQPKTKSYHRPGRGSTCNPITCCCSCICNCIIQLICQILITIAVFAAIIGLIFWFIFRPNVPKFHVDNATLTQFTMSPTNNTLNYNLVVNMTFRNPNRRLGIYYDNIEATTMYSSQRFSTKEVDGFYLGHKKEKYIGPVFKGEQVVVFDGGDRSKYESEKSDGVYKIDLKLKLKISYKVLWMKTPKFKAKYECDLKVPLSSKGKVSNVKFEGANCNFDWWGRS</sequence>
<dbReference type="Pfam" id="PF03168">
    <property type="entry name" value="LEA_2"/>
    <property type="match status" value="1"/>
</dbReference>
<feature type="region of interest" description="Disordered" evidence="5">
    <location>
        <begin position="1"/>
        <end position="26"/>
    </location>
</feature>
<evidence type="ECO:0000313" key="9">
    <source>
        <dbReference type="EMBL" id="OTG21277.1"/>
    </source>
</evidence>
<name>A0A251UD48_HELAN</name>
<dbReference type="InterPro" id="IPR044839">
    <property type="entry name" value="NDR1-like"/>
</dbReference>
<reference evidence="9" key="2">
    <citation type="submission" date="2017-02" db="EMBL/GenBank/DDBJ databases">
        <title>Sunflower complete genome.</title>
        <authorList>
            <person name="Langlade N."/>
            <person name="Munos S."/>
        </authorList>
    </citation>
    <scope>NUCLEOTIDE SEQUENCE [LARGE SCALE GENOMIC DNA]</scope>
    <source>
        <tissue evidence="9">Leaves</tissue>
    </source>
</reference>
<dbReference type="GO" id="GO:0098542">
    <property type="term" value="P:defense response to other organism"/>
    <property type="evidence" value="ECO:0007669"/>
    <property type="project" value="InterPro"/>
</dbReference>
<dbReference type="Proteomes" id="UP000215914">
    <property type="component" value="Chromosome 7"/>
</dbReference>
<keyword evidence="2 6" id="KW-0812">Transmembrane</keyword>
<gene>
    <name evidence="9" type="ORF">HannXRQ_Chr07g0202391</name>
    <name evidence="8" type="ORF">HanXRQr2_Chr11g0511331</name>
</gene>
<evidence type="ECO:0000313" key="10">
    <source>
        <dbReference type="Proteomes" id="UP000215914"/>
    </source>
</evidence>
<accession>A0A251UD48</accession>
<evidence type="ECO:0000256" key="4">
    <source>
        <dbReference type="ARBA" id="ARBA00023136"/>
    </source>
</evidence>
<keyword evidence="3 6" id="KW-1133">Transmembrane helix</keyword>
<dbReference type="GO" id="GO:0005886">
    <property type="term" value="C:plasma membrane"/>
    <property type="evidence" value="ECO:0000318"/>
    <property type="project" value="GO_Central"/>
</dbReference>
<evidence type="ECO:0000313" key="8">
    <source>
        <dbReference type="EMBL" id="KAF5783735.1"/>
    </source>
</evidence>
<evidence type="ECO:0000259" key="7">
    <source>
        <dbReference type="Pfam" id="PF03168"/>
    </source>
</evidence>
<organism evidence="9 10">
    <name type="scientific">Helianthus annuus</name>
    <name type="common">Common sunflower</name>
    <dbReference type="NCBI Taxonomy" id="4232"/>
    <lineage>
        <taxon>Eukaryota</taxon>
        <taxon>Viridiplantae</taxon>
        <taxon>Streptophyta</taxon>
        <taxon>Embryophyta</taxon>
        <taxon>Tracheophyta</taxon>
        <taxon>Spermatophyta</taxon>
        <taxon>Magnoliopsida</taxon>
        <taxon>eudicotyledons</taxon>
        <taxon>Gunneridae</taxon>
        <taxon>Pentapetalae</taxon>
        <taxon>asterids</taxon>
        <taxon>campanulids</taxon>
        <taxon>Asterales</taxon>
        <taxon>Asteraceae</taxon>
        <taxon>Asteroideae</taxon>
        <taxon>Heliantheae alliance</taxon>
        <taxon>Heliantheae</taxon>
        <taxon>Helianthus</taxon>
    </lineage>
</organism>
<evidence type="ECO:0000256" key="2">
    <source>
        <dbReference type="ARBA" id="ARBA00022692"/>
    </source>
</evidence>
<evidence type="ECO:0000256" key="1">
    <source>
        <dbReference type="ARBA" id="ARBA00004167"/>
    </source>
</evidence>
<feature type="domain" description="Late embryogenesis abundant protein LEA-2 subgroup" evidence="7">
    <location>
        <begin position="110"/>
        <end position="209"/>
    </location>
</feature>
<dbReference type="OrthoDB" id="1889094at2759"/>
<dbReference type="Gramene" id="mRNA:HanXRQr2_Chr11g0511331">
    <property type="protein sequence ID" value="CDS:HanXRQr2_Chr11g0511331.1"/>
    <property type="gene ID" value="HanXRQr2_Chr11g0511331"/>
</dbReference>
<comment type="subcellular location">
    <subcellularLocation>
        <location evidence="1">Membrane</location>
        <topology evidence="1">Single-pass membrane protein</topology>
    </subcellularLocation>
</comment>
<dbReference type="AlphaFoldDB" id="A0A251UD48"/>
<proteinExistence type="predicted"/>
<dbReference type="PANTHER" id="PTHR31415">
    <property type="entry name" value="OS05G0367900 PROTEIN"/>
    <property type="match status" value="1"/>
</dbReference>
<dbReference type="GO" id="GO:0009506">
    <property type="term" value="C:plasmodesma"/>
    <property type="evidence" value="ECO:0000318"/>
    <property type="project" value="GO_Central"/>
</dbReference>
<reference evidence="8" key="3">
    <citation type="submission" date="2020-06" db="EMBL/GenBank/DDBJ databases">
        <title>Helianthus annuus Genome sequencing and assembly Release 2.</title>
        <authorList>
            <person name="Gouzy J."/>
            <person name="Langlade N."/>
            <person name="Munos S."/>
        </authorList>
    </citation>
    <scope>NUCLEOTIDE SEQUENCE</scope>
    <source>
        <tissue evidence="8">Leaves</tissue>
    </source>
</reference>